<evidence type="ECO:0000256" key="1">
    <source>
        <dbReference type="ARBA" id="ARBA00012528"/>
    </source>
</evidence>
<evidence type="ECO:0000259" key="2">
    <source>
        <dbReference type="PROSITE" id="PS50887"/>
    </source>
</evidence>
<feature type="domain" description="GGDEF" evidence="2">
    <location>
        <begin position="1"/>
        <end position="129"/>
    </location>
</feature>
<dbReference type="InterPro" id="IPR000160">
    <property type="entry name" value="GGDEF_dom"/>
</dbReference>
<keyword evidence="4" id="KW-1185">Reference proteome</keyword>
<name>A0ABS6A7S3_9GAMM</name>
<dbReference type="CDD" id="cd01949">
    <property type="entry name" value="GGDEF"/>
    <property type="match status" value="1"/>
</dbReference>
<reference evidence="3 4" key="1">
    <citation type="submission" date="2021-05" db="EMBL/GenBank/DDBJ databases">
        <title>Draft genomes of bacteria isolated from model marine particles.</title>
        <authorList>
            <person name="Datta M.S."/>
            <person name="Schwartzman J.A."/>
            <person name="Enke T.N."/>
            <person name="Saavedra J."/>
            <person name="Cermak N."/>
            <person name="Cordero O.X."/>
        </authorList>
    </citation>
    <scope>NUCLEOTIDE SEQUENCE [LARGE SCALE GENOMIC DNA]</scope>
    <source>
        <strain evidence="3 4">D2M19</strain>
    </source>
</reference>
<accession>A0ABS6A7S3</accession>
<dbReference type="PANTHER" id="PTHR45138:SF9">
    <property type="entry name" value="DIGUANYLATE CYCLASE DGCM-RELATED"/>
    <property type="match status" value="1"/>
</dbReference>
<dbReference type="NCBIfam" id="TIGR00254">
    <property type="entry name" value="GGDEF"/>
    <property type="match status" value="1"/>
</dbReference>
<organism evidence="3 4">
    <name type="scientific">Marinobacter salexigens</name>
    <dbReference type="NCBI Taxonomy" id="1925763"/>
    <lineage>
        <taxon>Bacteria</taxon>
        <taxon>Pseudomonadati</taxon>
        <taxon>Pseudomonadota</taxon>
        <taxon>Gammaproteobacteria</taxon>
        <taxon>Pseudomonadales</taxon>
        <taxon>Marinobacteraceae</taxon>
        <taxon>Marinobacter</taxon>
    </lineage>
</organism>
<proteinExistence type="predicted"/>
<dbReference type="Proteomes" id="UP000753376">
    <property type="component" value="Unassembled WGS sequence"/>
</dbReference>
<dbReference type="RefSeq" id="WP_216007338.1">
    <property type="nucleotide sequence ID" value="NZ_JAHKPV010000001.1"/>
</dbReference>
<dbReference type="Pfam" id="PF00990">
    <property type="entry name" value="GGDEF"/>
    <property type="match status" value="1"/>
</dbReference>
<evidence type="ECO:0000313" key="4">
    <source>
        <dbReference type="Proteomes" id="UP000753376"/>
    </source>
</evidence>
<dbReference type="EMBL" id="JAHKPV010000001">
    <property type="protein sequence ID" value="MBU2873308.1"/>
    <property type="molecule type" value="Genomic_DNA"/>
</dbReference>
<protein>
    <recommendedName>
        <fullName evidence="1">diguanylate cyclase</fullName>
        <ecNumber evidence="1">2.7.7.65</ecNumber>
    </recommendedName>
</protein>
<dbReference type="InterPro" id="IPR050469">
    <property type="entry name" value="Diguanylate_Cyclase"/>
</dbReference>
<dbReference type="PANTHER" id="PTHR45138">
    <property type="entry name" value="REGULATORY COMPONENTS OF SENSORY TRANSDUCTION SYSTEM"/>
    <property type="match status" value="1"/>
</dbReference>
<gene>
    <name evidence="3" type="ORF">KO508_04720</name>
</gene>
<dbReference type="EC" id="2.7.7.65" evidence="1"/>
<dbReference type="SMART" id="SM00267">
    <property type="entry name" value="GGDEF"/>
    <property type="match status" value="1"/>
</dbReference>
<comment type="caution">
    <text evidence="3">The sequence shown here is derived from an EMBL/GenBank/DDBJ whole genome shotgun (WGS) entry which is preliminary data.</text>
</comment>
<evidence type="ECO:0000313" key="3">
    <source>
        <dbReference type="EMBL" id="MBU2873308.1"/>
    </source>
</evidence>
<dbReference type="PROSITE" id="PS50887">
    <property type="entry name" value="GGDEF"/>
    <property type="match status" value="1"/>
</dbReference>
<sequence>MILGDLDRFKRVNDDHGHDSGDIVLKETAQRLSSQMRAQDVLCRWGGEEILILLPETDLKGALHLAEKLRLSIAGEPMRAGEHLIPQTISLGVTSCRGRDAIENAIKRADEALYKAKDGGRNRTEVIAPPQSEYAVTDRQGI</sequence>